<keyword evidence="1" id="KW-0812">Transmembrane</keyword>
<dbReference type="KEGG" id="bpu:BPUM_0569"/>
<reference evidence="2 3" key="1">
    <citation type="journal article" date="2007" name="PLoS ONE">
        <title>Paradoxical DNA repair and peroxide resistance gene conservation in Bacillus pumilus SAFR-032.</title>
        <authorList>
            <person name="Gioia J."/>
            <person name="Yerrapragada S."/>
            <person name="Qin X."/>
            <person name="Jiang H."/>
            <person name="Igboeli O.C."/>
            <person name="Muzny D."/>
            <person name="Dugan-Rocha S."/>
            <person name="Ding Y."/>
            <person name="Hawes A."/>
            <person name="Liu W."/>
            <person name="Perez L."/>
            <person name="Kovar C."/>
            <person name="Dinh H."/>
            <person name="Lee S."/>
            <person name="Nazareth L."/>
            <person name="Blyth P."/>
            <person name="Holder M."/>
            <person name="Buhay C."/>
            <person name="Tirumalai M.R."/>
            <person name="Liu Y."/>
            <person name="Dasgupta I."/>
            <person name="Bokhetache L."/>
            <person name="Fujita M."/>
            <person name="Karouia F."/>
            <person name="Eswara Moorthy P."/>
            <person name="Siefert J."/>
            <person name="Uzman A."/>
            <person name="Buzumbo P."/>
            <person name="Verma A."/>
            <person name="Zwiya H."/>
            <person name="McWilliams B.D."/>
            <person name="Olowu A."/>
            <person name="Clinkenbeard K.D."/>
            <person name="Newcombe D."/>
            <person name="Golebiewski L."/>
            <person name="Petrosino J.F."/>
            <person name="Nicholson W.L."/>
            <person name="Fox G.E."/>
            <person name="Venkateswaran K."/>
            <person name="Highlander S.K."/>
            <person name="Weinstock G.M."/>
        </authorList>
    </citation>
    <scope>NUCLEOTIDE SEQUENCE [LARGE SCALE GENOMIC DNA]</scope>
    <source>
        <strain evidence="2 3">SAFR-032</strain>
    </source>
</reference>
<dbReference type="EMBL" id="CP000813">
    <property type="protein sequence ID" value="ABV61262.1"/>
    <property type="molecule type" value="Genomic_DNA"/>
</dbReference>
<dbReference type="AlphaFoldDB" id="A8FAJ5"/>
<keyword evidence="3" id="KW-1185">Reference proteome</keyword>
<proteinExistence type="predicted"/>
<sequence>MIIMAVPENVDRFSWGTLAAVIAGAVGMALLAGLTDFVPWLMDFIQTSIKGLAKK</sequence>
<keyword evidence="1" id="KW-1133">Transmembrane helix</keyword>
<organism evidence="2 3">
    <name type="scientific">Bacillus pumilus (strain SAFR-032)</name>
    <dbReference type="NCBI Taxonomy" id="315750"/>
    <lineage>
        <taxon>Bacteria</taxon>
        <taxon>Bacillati</taxon>
        <taxon>Bacillota</taxon>
        <taxon>Bacilli</taxon>
        <taxon>Bacillales</taxon>
        <taxon>Bacillaceae</taxon>
        <taxon>Bacillus</taxon>
    </lineage>
</organism>
<evidence type="ECO:0000256" key="1">
    <source>
        <dbReference type="SAM" id="Phobius"/>
    </source>
</evidence>
<name>A8FAJ5_BACP2</name>
<dbReference type="Proteomes" id="UP000001355">
    <property type="component" value="Chromosome"/>
</dbReference>
<protein>
    <submittedName>
        <fullName evidence="2">Uncharacterized protein</fullName>
    </submittedName>
</protein>
<gene>
    <name evidence="2" type="ordered locus">BPUM_0569</name>
</gene>
<dbReference type="HOGENOM" id="CLU_3022450_0_0_9"/>
<keyword evidence="1" id="KW-0472">Membrane</keyword>
<accession>A8FAJ5</accession>
<reference evidence="2 3" key="2">
    <citation type="journal article" date="2013" name="Extremophiles">
        <title>An ICEBs1-like element may be associated with the extreme radiation and desiccation resistance of Bacillus pumilus SAFR-032 spores.</title>
        <authorList>
            <person name="Tirumalai M.R."/>
            <person name="Fox G.E."/>
        </authorList>
    </citation>
    <scope>NUCLEOTIDE SEQUENCE [LARGE SCALE GENOMIC DNA]</scope>
    <source>
        <strain evidence="2 3">SAFR-032</strain>
    </source>
</reference>
<evidence type="ECO:0000313" key="2">
    <source>
        <dbReference type="EMBL" id="ABV61262.1"/>
    </source>
</evidence>
<dbReference type="STRING" id="315750.BPUM_0569"/>
<feature type="transmembrane region" description="Helical" evidence="1">
    <location>
        <begin position="12"/>
        <end position="34"/>
    </location>
</feature>
<evidence type="ECO:0000313" key="3">
    <source>
        <dbReference type="Proteomes" id="UP000001355"/>
    </source>
</evidence>
<reference evidence="2 3" key="3">
    <citation type="journal article" date="2013" name="PLoS ONE">
        <title>Candidate genes that may be responsible for the unusual resistances exhibited by Bacillus pumilus SAFR-032 spores.</title>
        <authorList>
            <person name="Tirumalai M.R."/>
            <person name="Rastogi R."/>
            <person name="Zamani N."/>
            <person name="O'Bryant Williams E."/>
            <person name="Allen S."/>
            <person name="Diouf F."/>
            <person name="Kwende S."/>
            <person name="Weinstock G.M."/>
            <person name="Venkateswaran K.J."/>
            <person name="Fox G.E."/>
        </authorList>
    </citation>
    <scope>NUCLEOTIDE SEQUENCE [LARGE SCALE GENOMIC DNA]</scope>
    <source>
        <strain evidence="2 3">SAFR-032</strain>
    </source>
</reference>